<dbReference type="AlphaFoldDB" id="I3VY20"/>
<dbReference type="RefSeq" id="WP_014759251.1">
    <property type="nucleotide sequence ID" value="NC_017992.1"/>
</dbReference>
<keyword evidence="4" id="KW-1185">Reference proteome</keyword>
<dbReference type="Pfam" id="PF14472">
    <property type="entry name" value="DUF4429"/>
    <property type="match status" value="1"/>
</dbReference>
<dbReference type="STRING" id="1094508.Tsac_2417"/>
<accession>I3VY20</accession>
<dbReference type="Proteomes" id="UP000006178">
    <property type="component" value="Chromosome"/>
</dbReference>
<evidence type="ECO:0008006" key="5">
    <source>
        <dbReference type="Google" id="ProtNLM"/>
    </source>
</evidence>
<proteinExistence type="predicted"/>
<evidence type="ECO:0000259" key="1">
    <source>
        <dbReference type="Pfam" id="PF09851"/>
    </source>
</evidence>
<gene>
    <name evidence="3" type="ordered locus">Tsac_2417</name>
</gene>
<dbReference type="KEGG" id="tsh:Tsac_2417"/>
<dbReference type="Pfam" id="PF09851">
    <property type="entry name" value="SHOCT"/>
    <property type="match status" value="1"/>
</dbReference>
<name>I3VY20_THESW</name>
<evidence type="ECO:0000313" key="3">
    <source>
        <dbReference type="EMBL" id="AFK87415.1"/>
    </source>
</evidence>
<dbReference type="EMBL" id="CP003184">
    <property type="protein sequence ID" value="AFK87415.1"/>
    <property type="molecule type" value="Genomic_DNA"/>
</dbReference>
<dbReference type="BioCyc" id="TSAC1094508:GLMA-2447-MONOMER"/>
<feature type="domain" description="SHOCT" evidence="1">
    <location>
        <begin position="113"/>
        <end position="140"/>
    </location>
</feature>
<dbReference type="InterPro" id="IPR018649">
    <property type="entry name" value="SHOCT"/>
</dbReference>
<feature type="domain" description="DUF4429" evidence="2">
    <location>
        <begin position="19"/>
        <end position="79"/>
    </location>
</feature>
<reference evidence="3 4" key="1">
    <citation type="journal article" date="2014" name="Appl. Environ. Microbiol.">
        <title>Profile of Secreted Hydrolases, Associated Proteins, and SlpA in Thermoanaerobacterium saccharolyticum during the Degradation of Hemicellulose.</title>
        <authorList>
            <person name="Currie D.H."/>
            <person name="Guss A.M."/>
            <person name="Herring C.D."/>
            <person name="Giannone R.J."/>
            <person name="Johnson C.M."/>
            <person name="Lankford P.K."/>
            <person name="Brown S.D."/>
            <person name="Hettich R.L."/>
            <person name="Lynd L.R."/>
        </authorList>
    </citation>
    <scope>NUCLEOTIDE SEQUENCE [LARGE SCALE GENOMIC DNA]</scope>
    <source>
        <strain evidence="4">DSM 8691 / JW/SL-YS485</strain>
    </source>
</reference>
<evidence type="ECO:0000259" key="2">
    <source>
        <dbReference type="Pfam" id="PF14472"/>
    </source>
</evidence>
<evidence type="ECO:0000313" key="4">
    <source>
        <dbReference type="Proteomes" id="UP000006178"/>
    </source>
</evidence>
<protein>
    <recommendedName>
        <fullName evidence="5">SHOCT domain-containing protein</fullName>
    </recommendedName>
</protein>
<dbReference type="eggNOG" id="ENOG50330V2">
    <property type="taxonomic scope" value="Bacteria"/>
</dbReference>
<sequence length="142" mass="16055">MEPLYVLNGTDGQLELYEDKVVIKRNGLRARMTQGLLAHDKEFFIKQISGIQYRPAGKIAKGYIQIIVQGSKENNRNAVIFTNKSNEVALKIKEQLEAMLANNATENTTSAADEIKKFKELLDEGIITEEEFNQKKKQLLGL</sequence>
<organism evidence="3 4">
    <name type="scientific">Thermoanaerobacterium saccharolyticum (strain DSM 8691 / JW/SL-YS485)</name>
    <dbReference type="NCBI Taxonomy" id="1094508"/>
    <lineage>
        <taxon>Bacteria</taxon>
        <taxon>Bacillati</taxon>
        <taxon>Bacillota</taxon>
        <taxon>Clostridia</taxon>
        <taxon>Thermoanaerobacterales</taxon>
        <taxon>Thermoanaerobacteraceae</taxon>
        <taxon>Thermoanaerobacterium</taxon>
    </lineage>
</organism>
<dbReference type="InterPro" id="IPR027860">
    <property type="entry name" value="DUF4429"/>
</dbReference>
<dbReference type="PATRIC" id="fig|1094508.3.peg.2451"/>